<evidence type="ECO:0000256" key="8">
    <source>
        <dbReference type="SAM" id="Phobius"/>
    </source>
</evidence>
<dbReference type="Gene3D" id="1.20.1250.20">
    <property type="entry name" value="MFS general substrate transporter like domains"/>
    <property type="match status" value="1"/>
</dbReference>
<protein>
    <recommendedName>
        <fullName evidence="9">Major facilitator superfamily (MFS) profile domain-containing protein</fullName>
    </recommendedName>
</protein>
<dbReference type="GO" id="GO:0022857">
    <property type="term" value="F:transmembrane transporter activity"/>
    <property type="evidence" value="ECO:0007669"/>
    <property type="project" value="InterPro"/>
</dbReference>
<dbReference type="InterPro" id="IPR011701">
    <property type="entry name" value="MFS"/>
</dbReference>
<dbReference type="InterPro" id="IPR036259">
    <property type="entry name" value="MFS_trans_sf"/>
</dbReference>
<evidence type="ECO:0000256" key="7">
    <source>
        <dbReference type="SAM" id="MobiDB-lite"/>
    </source>
</evidence>
<keyword evidence="4 8" id="KW-0812">Transmembrane</keyword>
<keyword evidence="5 8" id="KW-1133">Transmembrane helix</keyword>
<dbReference type="PANTHER" id="PTHR23501:SF163">
    <property type="entry name" value="EFFLUX PUMP ALNA"/>
    <property type="match status" value="1"/>
</dbReference>
<feature type="transmembrane region" description="Helical" evidence="8">
    <location>
        <begin position="254"/>
        <end position="273"/>
    </location>
</feature>
<comment type="caution">
    <text evidence="10">The sequence shown here is derived from an EMBL/GenBank/DDBJ whole genome shotgun (WGS) entry which is preliminary data.</text>
</comment>
<evidence type="ECO:0000256" key="6">
    <source>
        <dbReference type="ARBA" id="ARBA00023136"/>
    </source>
</evidence>
<dbReference type="FunFam" id="1.20.1250.20:FF:000429">
    <property type="entry name" value="MFS drug efflux transporter, putative"/>
    <property type="match status" value="1"/>
</dbReference>
<feature type="transmembrane region" description="Helical" evidence="8">
    <location>
        <begin position="326"/>
        <end position="347"/>
    </location>
</feature>
<feature type="compositionally biased region" description="Low complexity" evidence="7">
    <location>
        <begin position="31"/>
        <end position="42"/>
    </location>
</feature>
<keyword evidence="3" id="KW-0813">Transport</keyword>
<dbReference type="Proteomes" id="UP001316803">
    <property type="component" value="Unassembled WGS sequence"/>
</dbReference>
<comment type="subcellular location">
    <subcellularLocation>
        <location evidence="1">Membrane</location>
        <topology evidence="1">Multi-pass membrane protein</topology>
    </subcellularLocation>
</comment>
<gene>
    <name evidence="10" type="ORF">OHC33_001062</name>
</gene>
<feature type="region of interest" description="Disordered" evidence="7">
    <location>
        <begin position="1"/>
        <end position="46"/>
    </location>
</feature>
<feature type="transmembrane region" description="Helical" evidence="8">
    <location>
        <begin position="391"/>
        <end position="411"/>
    </location>
</feature>
<keyword evidence="11" id="KW-1185">Reference proteome</keyword>
<dbReference type="InterPro" id="IPR020846">
    <property type="entry name" value="MFS_dom"/>
</dbReference>
<evidence type="ECO:0000313" key="10">
    <source>
        <dbReference type="EMBL" id="KAK5957873.1"/>
    </source>
</evidence>
<dbReference type="PANTHER" id="PTHR23501">
    <property type="entry name" value="MAJOR FACILITATOR SUPERFAMILY"/>
    <property type="match status" value="1"/>
</dbReference>
<evidence type="ECO:0000256" key="4">
    <source>
        <dbReference type="ARBA" id="ARBA00022692"/>
    </source>
</evidence>
<feature type="transmembrane region" description="Helical" evidence="8">
    <location>
        <begin position="183"/>
        <end position="202"/>
    </location>
</feature>
<dbReference type="GO" id="GO:0005886">
    <property type="term" value="C:plasma membrane"/>
    <property type="evidence" value="ECO:0007669"/>
    <property type="project" value="TreeGrafter"/>
</dbReference>
<evidence type="ECO:0000256" key="5">
    <source>
        <dbReference type="ARBA" id="ARBA00022989"/>
    </source>
</evidence>
<sequence>MFGKKSSGTEAAVADAPVDTITEKSNDEESPAPSSGSSQQSGDKIEDPPRKIHGILWTLTVLSILSSTFLFSLDNTIVAVIQPAIVQRFQSFEQLPWISVGFVLGGCSMNLVYGKLYTLFDAKLLYIFCVVMFEAGSALCGAAPSMTALIVGRTMCGVGGAGMYMGVMNLLSAFTSPQERPMYIGLTGLTWGAGTALGPIVGGAFTDSSLGWRWAFYINLVIGAVCAPIYIFLLPSSKPRPTESTRSLWKTLDWAGAILSVGAFLTLVMGISFGGEMYDWGSGQVITLFVLAAVLWAVFAIQQYFAVFTTVELRLFPVEMIFNREIVILFVETASAATVLFLPIYFIPLYFQFVHGVSALSAGVKMLPLVCMLILFSILNGGIMSKTGFYVPWYIFGSAVSLVGSALLYTITPTTSFSAVYGYSVLIGIGCGCFVQASFAVGQAVVRVEQKVLATGFITCGQLVGSTIALTIANKLFVQFSVDGIQSLLPNTPVELIQVAMTGTDPTFFASLTDALRAEVYTVMVNAINNAWILCMTAAALALVLSFGLKWQRVFMEAAAGGA</sequence>
<name>A0AAN8EL94_9EURO</name>
<feature type="transmembrane region" description="Helical" evidence="8">
    <location>
        <begin position="125"/>
        <end position="144"/>
    </location>
</feature>
<feature type="transmembrane region" description="Helical" evidence="8">
    <location>
        <begin position="531"/>
        <end position="549"/>
    </location>
</feature>
<dbReference type="AlphaFoldDB" id="A0AAN8EL94"/>
<dbReference type="CDD" id="cd17502">
    <property type="entry name" value="MFS_Azr1_MDR_like"/>
    <property type="match status" value="1"/>
</dbReference>
<organism evidence="10 11">
    <name type="scientific">Knufia fluminis</name>
    <dbReference type="NCBI Taxonomy" id="191047"/>
    <lineage>
        <taxon>Eukaryota</taxon>
        <taxon>Fungi</taxon>
        <taxon>Dikarya</taxon>
        <taxon>Ascomycota</taxon>
        <taxon>Pezizomycotina</taxon>
        <taxon>Eurotiomycetes</taxon>
        <taxon>Chaetothyriomycetidae</taxon>
        <taxon>Chaetothyriales</taxon>
        <taxon>Trichomeriaceae</taxon>
        <taxon>Knufia</taxon>
    </lineage>
</organism>
<feature type="transmembrane region" description="Helical" evidence="8">
    <location>
        <begin position="214"/>
        <end position="233"/>
    </location>
</feature>
<feature type="transmembrane region" description="Helical" evidence="8">
    <location>
        <begin position="452"/>
        <end position="473"/>
    </location>
</feature>
<dbReference type="PROSITE" id="PS50850">
    <property type="entry name" value="MFS"/>
    <property type="match status" value="1"/>
</dbReference>
<comment type="similarity">
    <text evidence="2">Belongs to the major facilitator superfamily. TCR/Tet family.</text>
</comment>
<accession>A0AAN8EL94</accession>
<evidence type="ECO:0000259" key="9">
    <source>
        <dbReference type="PROSITE" id="PS50850"/>
    </source>
</evidence>
<feature type="transmembrane region" description="Helical" evidence="8">
    <location>
        <begin position="285"/>
        <end position="305"/>
    </location>
</feature>
<feature type="transmembrane region" description="Helical" evidence="8">
    <location>
        <begin position="423"/>
        <end position="445"/>
    </location>
</feature>
<evidence type="ECO:0000256" key="2">
    <source>
        <dbReference type="ARBA" id="ARBA00007520"/>
    </source>
</evidence>
<dbReference type="SUPFAM" id="SSF103473">
    <property type="entry name" value="MFS general substrate transporter"/>
    <property type="match status" value="1"/>
</dbReference>
<dbReference type="EMBL" id="JAKLMC020000002">
    <property type="protein sequence ID" value="KAK5957873.1"/>
    <property type="molecule type" value="Genomic_DNA"/>
</dbReference>
<feature type="transmembrane region" description="Helical" evidence="8">
    <location>
        <begin position="95"/>
        <end position="113"/>
    </location>
</feature>
<feature type="transmembrane region" description="Helical" evidence="8">
    <location>
        <begin position="54"/>
        <end position="73"/>
    </location>
</feature>
<evidence type="ECO:0000256" key="1">
    <source>
        <dbReference type="ARBA" id="ARBA00004141"/>
    </source>
</evidence>
<keyword evidence="6 8" id="KW-0472">Membrane</keyword>
<feature type="transmembrane region" description="Helical" evidence="8">
    <location>
        <begin position="353"/>
        <end position="379"/>
    </location>
</feature>
<dbReference type="Pfam" id="PF07690">
    <property type="entry name" value="MFS_1"/>
    <property type="match status" value="1"/>
</dbReference>
<feature type="transmembrane region" description="Helical" evidence="8">
    <location>
        <begin position="150"/>
        <end position="171"/>
    </location>
</feature>
<proteinExistence type="inferred from homology"/>
<feature type="domain" description="Major facilitator superfamily (MFS) profile" evidence="9">
    <location>
        <begin position="60"/>
        <end position="554"/>
    </location>
</feature>
<reference evidence="10 11" key="1">
    <citation type="submission" date="2022-12" db="EMBL/GenBank/DDBJ databases">
        <title>Genomic features and morphological characterization of a novel Knufia sp. strain isolated from spacecraft assembly facility.</title>
        <authorList>
            <person name="Teixeira M."/>
            <person name="Chander A.M."/>
            <person name="Stajich J.E."/>
            <person name="Venkateswaran K."/>
        </authorList>
    </citation>
    <scope>NUCLEOTIDE SEQUENCE [LARGE SCALE GENOMIC DNA]</scope>
    <source>
        <strain evidence="10 11">FJI-L2-BK-P2</strain>
    </source>
</reference>
<evidence type="ECO:0000313" key="11">
    <source>
        <dbReference type="Proteomes" id="UP001316803"/>
    </source>
</evidence>
<evidence type="ECO:0000256" key="3">
    <source>
        <dbReference type="ARBA" id="ARBA00022448"/>
    </source>
</evidence>